<sequence length="84" mass="9700">MVKESVTLEVVTVDFTWEEWQLLVPEQKDLYRDVMLETYSNLVSVVYQASKPDTLSKLECGEELEPARGRPGSRILVSRRRCPV</sequence>
<dbReference type="InParanoid" id="A0A671EP47"/>
<dbReference type="PANTHER" id="PTHR23232:SF161">
    <property type="entry name" value="KRAB DOMAIN-CONTAINING PROTEIN"/>
    <property type="match status" value="1"/>
</dbReference>
<dbReference type="SMART" id="SM00349">
    <property type="entry name" value="KRAB"/>
    <property type="match status" value="1"/>
</dbReference>
<protein>
    <recommendedName>
        <fullName evidence="1">KRAB domain-containing protein</fullName>
    </recommendedName>
</protein>
<dbReference type="Ensembl" id="ENSRFET00010016413.1">
    <property type="protein sequence ID" value="ENSRFEP00010015026.1"/>
    <property type="gene ID" value="ENSRFEG00010010143.1"/>
</dbReference>
<evidence type="ECO:0000313" key="2">
    <source>
        <dbReference type="Ensembl" id="ENSRFEP00010015026.1"/>
    </source>
</evidence>
<reference evidence="2 3" key="2">
    <citation type="journal article" date="2018" name="Annu Rev Anim Biosci">
        <title>Bat Biology, Genomes, and the Bat1K Project: To Generate Chromosome-Level Genomes for All Living Bat Species.</title>
        <authorList>
            <person name="Teeling E.C."/>
            <person name="Vernes S.C."/>
            <person name="Davalos L.M."/>
            <person name="Ray D.A."/>
            <person name="Gilbert M.T.P."/>
            <person name="Myers E."/>
        </authorList>
    </citation>
    <scope>NUCLEOTIDE SEQUENCE</scope>
</reference>
<feature type="domain" description="KRAB" evidence="1">
    <location>
        <begin position="6"/>
        <end position="77"/>
    </location>
</feature>
<dbReference type="InterPro" id="IPR001909">
    <property type="entry name" value="KRAB"/>
</dbReference>
<organism evidence="2 3">
    <name type="scientific">Rhinolophus ferrumequinum</name>
    <name type="common">Greater horseshoe bat</name>
    <dbReference type="NCBI Taxonomy" id="59479"/>
    <lineage>
        <taxon>Eukaryota</taxon>
        <taxon>Metazoa</taxon>
        <taxon>Chordata</taxon>
        <taxon>Craniata</taxon>
        <taxon>Vertebrata</taxon>
        <taxon>Euteleostomi</taxon>
        <taxon>Mammalia</taxon>
        <taxon>Eutheria</taxon>
        <taxon>Laurasiatheria</taxon>
        <taxon>Chiroptera</taxon>
        <taxon>Yinpterochiroptera</taxon>
        <taxon>Rhinolophoidea</taxon>
        <taxon>Rhinolophidae</taxon>
        <taxon>Rhinolophinae</taxon>
        <taxon>Rhinolophus</taxon>
    </lineage>
</organism>
<dbReference type="Pfam" id="PF01352">
    <property type="entry name" value="KRAB"/>
    <property type="match status" value="1"/>
</dbReference>
<dbReference type="AlphaFoldDB" id="A0A671EP47"/>
<dbReference type="SUPFAM" id="SSF109640">
    <property type="entry name" value="KRAB domain (Kruppel-associated box)"/>
    <property type="match status" value="1"/>
</dbReference>
<dbReference type="InterPro" id="IPR036051">
    <property type="entry name" value="KRAB_dom_sf"/>
</dbReference>
<reference evidence="3" key="3">
    <citation type="submission" date="2018-12" db="EMBL/GenBank/DDBJ databases">
        <title>G10K-VGP greater horseshoe bat female genome, primary haplotype.</title>
        <authorList>
            <person name="Teeling E."/>
            <person name="Myers G."/>
            <person name="Vernes S."/>
            <person name="Pippel M."/>
            <person name="Winkler S."/>
            <person name="Fedrigo O."/>
            <person name="Rhie A."/>
            <person name="Koren S."/>
            <person name="Phillippy A."/>
            <person name="Lewin H."/>
            <person name="Damas J."/>
            <person name="Howe K."/>
            <person name="Mountcastle J."/>
            <person name="Jarvis E.D."/>
        </authorList>
    </citation>
    <scope>NUCLEOTIDE SEQUENCE [LARGE SCALE GENOMIC DNA]</scope>
</reference>
<dbReference type="Gene3D" id="6.10.140.140">
    <property type="match status" value="1"/>
</dbReference>
<dbReference type="CDD" id="cd07765">
    <property type="entry name" value="KRAB_A-box"/>
    <property type="match status" value="1"/>
</dbReference>
<dbReference type="GeneTree" id="ENSGT00940000163298"/>
<evidence type="ECO:0000259" key="1">
    <source>
        <dbReference type="PROSITE" id="PS50805"/>
    </source>
</evidence>
<reference evidence="2 3" key="1">
    <citation type="journal article" date="2015" name="Annu Rev Anim Biosci">
        <title>The Genome 10K Project: a way forward.</title>
        <authorList>
            <person name="Koepfli K.P."/>
            <person name="Paten B."/>
            <person name="O'Brien S.J."/>
            <person name="Koepfli K.P."/>
            <person name="Paten B."/>
            <person name="Antunes A."/>
            <person name="Belov K."/>
            <person name="Bustamante C."/>
            <person name="Castoe T.A."/>
            <person name="Clawson H."/>
            <person name="Crawford A.J."/>
            <person name="Diekhans M."/>
            <person name="Distel D."/>
            <person name="Durbin R."/>
            <person name="Earl D."/>
            <person name="Fujita M.K."/>
            <person name="Gamble T."/>
            <person name="Georges A."/>
            <person name="Gemmell N."/>
            <person name="Gilbert M.T."/>
            <person name="Graves J.M."/>
            <person name="Green R.E."/>
            <person name="Hickey G."/>
            <person name="Jarvis E.D."/>
            <person name="Johnson W."/>
            <person name="Komissarov A."/>
            <person name="Korf I."/>
            <person name="Kuhn R."/>
            <person name="Larkin D.M."/>
            <person name="Lewin H."/>
            <person name="Lopez J.V."/>
            <person name="Ma J."/>
            <person name="Marques-Bonet T."/>
            <person name="Miller W."/>
            <person name="Murphy R."/>
            <person name="Pevzner P."/>
            <person name="Shapiro B."/>
            <person name="Steiner C."/>
            <person name="Tamazian G."/>
            <person name="Venkatesh B."/>
            <person name="Wang J."/>
            <person name="Wayne R."/>
            <person name="Wiley E."/>
            <person name="Yang H."/>
            <person name="Zhang G."/>
            <person name="Haussler D."/>
            <person name="Ryder O."/>
            <person name="O'Brien S.J."/>
        </authorList>
    </citation>
    <scope>NUCLEOTIDE SEQUENCE</scope>
</reference>
<dbReference type="GO" id="GO:0006355">
    <property type="term" value="P:regulation of DNA-templated transcription"/>
    <property type="evidence" value="ECO:0007669"/>
    <property type="project" value="InterPro"/>
</dbReference>
<proteinExistence type="predicted"/>
<evidence type="ECO:0000313" key="3">
    <source>
        <dbReference type="Proteomes" id="UP000472240"/>
    </source>
</evidence>
<dbReference type="Proteomes" id="UP000472240">
    <property type="component" value="Chromosome 15"/>
</dbReference>
<dbReference type="PROSITE" id="PS50805">
    <property type="entry name" value="KRAB"/>
    <property type="match status" value="1"/>
</dbReference>
<dbReference type="OMA" id="RICPEHS"/>
<dbReference type="InterPro" id="IPR050169">
    <property type="entry name" value="Krueppel_C2H2_ZnF"/>
</dbReference>
<keyword evidence="3" id="KW-1185">Reference proteome</keyword>
<dbReference type="PANTHER" id="PTHR23232">
    <property type="entry name" value="KRAB DOMAIN C2H2 ZINC FINGER"/>
    <property type="match status" value="1"/>
</dbReference>
<reference evidence="2" key="5">
    <citation type="submission" date="2025-09" db="UniProtKB">
        <authorList>
            <consortium name="Ensembl"/>
        </authorList>
    </citation>
    <scope>IDENTIFICATION</scope>
</reference>
<reference evidence="2" key="4">
    <citation type="submission" date="2025-08" db="UniProtKB">
        <authorList>
            <consortium name="Ensembl"/>
        </authorList>
    </citation>
    <scope>IDENTIFICATION</scope>
</reference>
<name>A0A671EP47_RHIFE</name>
<accession>A0A671EP47</accession>